<keyword evidence="8" id="KW-1185">Reference proteome</keyword>
<evidence type="ECO:0000256" key="1">
    <source>
        <dbReference type="ARBA" id="ARBA00004141"/>
    </source>
</evidence>
<keyword evidence="3 5" id="KW-1133">Transmembrane helix</keyword>
<feature type="transmembrane region" description="Helical" evidence="5">
    <location>
        <begin position="157"/>
        <end position="177"/>
    </location>
</feature>
<keyword evidence="2 5" id="KW-0812">Transmembrane</keyword>
<feature type="transmembrane region" description="Helical" evidence="5">
    <location>
        <begin position="70"/>
        <end position="89"/>
    </location>
</feature>
<evidence type="ECO:0000259" key="6">
    <source>
        <dbReference type="Pfam" id="PF07298"/>
    </source>
</evidence>
<gene>
    <name evidence="7" type="ORF">B7G68_18800</name>
</gene>
<comment type="subcellular location">
    <subcellularLocation>
        <location evidence="1">Membrane</location>
        <topology evidence="1">Multi-pass membrane protein</topology>
    </subcellularLocation>
</comment>
<proteinExistence type="predicted"/>
<name>A0ABM6TKE9_9CAUL</name>
<feature type="transmembrane region" description="Helical" evidence="5">
    <location>
        <begin position="37"/>
        <end position="58"/>
    </location>
</feature>
<keyword evidence="4 5" id="KW-0472">Membrane</keyword>
<feature type="transmembrane region" description="Helical" evidence="5">
    <location>
        <begin position="126"/>
        <end position="145"/>
    </location>
</feature>
<evidence type="ECO:0000313" key="8">
    <source>
        <dbReference type="Proteomes" id="UP000240527"/>
    </source>
</evidence>
<dbReference type="InterPro" id="IPR009915">
    <property type="entry name" value="NnrU_dom"/>
</dbReference>
<feature type="domain" description="NnrU" evidence="6">
    <location>
        <begin position="3"/>
        <end position="186"/>
    </location>
</feature>
<dbReference type="Proteomes" id="UP000240527">
    <property type="component" value="Chromosome"/>
</dbReference>
<reference evidence="7 8" key="1">
    <citation type="journal article" date="2015" name="Biotechnol. Bioeng.">
        <title>Genome sequence and phenotypic characterization of Caulobacter segnis.</title>
        <authorList>
            <person name="Patel S."/>
            <person name="Fletcher B."/>
            <person name="Scott D.C."/>
            <person name="Ely B."/>
        </authorList>
    </citation>
    <scope>NUCLEOTIDE SEQUENCE [LARGE SCALE GENOMIC DNA]</scope>
    <source>
        <strain evidence="7 8">TK0059</strain>
    </source>
</reference>
<organism evidence="7 8">
    <name type="scientific">Caulobacter segnis</name>
    <dbReference type="NCBI Taxonomy" id="88688"/>
    <lineage>
        <taxon>Bacteria</taxon>
        <taxon>Pseudomonadati</taxon>
        <taxon>Pseudomonadota</taxon>
        <taxon>Alphaproteobacteria</taxon>
        <taxon>Caulobacterales</taxon>
        <taxon>Caulobacteraceae</taxon>
        <taxon>Caulobacter</taxon>
    </lineage>
</organism>
<dbReference type="EMBL" id="CP027850">
    <property type="protein sequence ID" value="AVQ03704.1"/>
    <property type="molecule type" value="Genomic_DNA"/>
</dbReference>
<sequence>MTILILGLVVFLGVHSVRIVAAPLRDGQIAANEKRWKGLYALIAGLGFVLIILGWIAARPTAPQVYDPPTWGRHAAMGLVWIAFVLLAGSNGPVGRIKATVRHPMLLGTIAWAGGHLLANGDQASVILFGAFLAWAILDLISALNRKEPAPVVTKPIADLIALVAGTVLYAVFVLGLHRLLFGVSPTG</sequence>
<evidence type="ECO:0000256" key="4">
    <source>
        <dbReference type="ARBA" id="ARBA00023136"/>
    </source>
</evidence>
<dbReference type="Pfam" id="PF07298">
    <property type="entry name" value="NnrU"/>
    <property type="match status" value="1"/>
</dbReference>
<evidence type="ECO:0000313" key="7">
    <source>
        <dbReference type="EMBL" id="AVQ03704.1"/>
    </source>
</evidence>
<dbReference type="RefSeq" id="WP_013080742.1">
    <property type="nucleotide sequence ID" value="NZ_CP027850.1"/>
</dbReference>
<protein>
    <submittedName>
        <fullName evidence="7">NnrU family protein</fullName>
    </submittedName>
</protein>
<evidence type="ECO:0000256" key="5">
    <source>
        <dbReference type="SAM" id="Phobius"/>
    </source>
</evidence>
<evidence type="ECO:0000256" key="2">
    <source>
        <dbReference type="ARBA" id="ARBA00022692"/>
    </source>
</evidence>
<accession>A0ABM6TKE9</accession>
<evidence type="ECO:0000256" key="3">
    <source>
        <dbReference type="ARBA" id="ARBA00022989"/>
    </source>
</evidence>